<accession>A0A4R5UVQ4</accession>
<dbReference type="AlphaFoldDB" id="A0A4R5UVQ4"/>
<organism evidence="1 2">
    <name type="scientific">Algoriphagus formosus</name>
    <dbReference type="NCBI Taxonomy" id="2007308"/>
    <lineage>
        <taxon>Bacteria</taxon>
        <taxon>Pseudomonadati</taxon>
        <taxon>Bacteroidota</taxon>
        <taxon>Cytophagia</taxon>
        <taxon>Cytophagales</taxon>
        <taxon>Cyclobacteriaceae</taxon>
        <taxon>Algoriphagus</taxon>
    </lineage>
</organism>
<gene>
    <name evidence="1" type="ORF">E1898_12035</name>
</gene>
<evidence type="ECO:0008006" key="3">
    <source>
        <dbReference type="Google" id="ProtNLM"/>
    </source>
</evidence>
<reference evidence="1 2" key="1">
    <citation type="submission" date="2019-03" db="EMBL/GenBank/DDBJ databases">
        <title>Algoriphagus aquimaris sp. nov., isolated form marine sediment in Pohang, Korea.</title>
        <authorList>
            <person name="Kim J."/>
            <person name="Yoon S.-H."/>
            <person name="Lee S.-S."/>
        </authorList>
    </citation>
    <scope>NUCLEOTIDE SEQUENCE [LARGE SCALE GENOMIC DNA]</scope>
    <source>
        <strain evidence="1 2">F21</strain>
    </source>
</reference>
<dbReference type="RefSeq" id="WP_133391050.1">
    <property type="nucleotide sequence ID" value="NZ_SMUW01000035.1"/>
</dbReference>
<proteinExistence type="predicted"/>
<dbReference type="Proteomes" id="UP000295438">
    <property type="component" value="Unassembled WGS sequence"/>
</dbReference>
<comment type="caution">
    <text evidence="1">The sequence shown here is derived from an EMBL/GenBank/DDBJ whole genome shotgun (WGS) entry which is preliminary data.</text>
</comment>
<keyword evidence="2" id="KW-1185">Reference proteome</keyword>
<dbReference type="EMBL" id="SMUW01000035">
    <property type="protein sequence ID" value="TDK43334.1"/>
    <property type="molecule type" value="Genomic_DNA"/>
</dbReference>
<protein>
    <recommendedName>
        <fullName evidence="3">DUF5675 domain-containing protein</fullName>
    </recommendedName>
</protein>
<evidence type="ECO:0000313" key="1">
    <source>
        <dbReference type="EMBL" id="TDK43334.1"/>
    </source>
</evidence>
<name>A0A4R5UVQ4_9BACT</name>
<evidence type="ECO:0000313" key="2">
    <source>
        <dbReference type="Proteomes" id="UP000295438"/>
    </source>
</evidence>
<sequence length="142" mass="16537">MRLLLKRRYSPRNTLGALHLGPRKLCLIREAPKDCFDPSRNCLEEGCYELEPDHDERIGWFIRVGNSGRLIPKTAPYLPGKFEICPVTKFRKDGTPLFTRLAFLKLMDFLTPYWERQEVVELQIVSSPIPYQLESCLSQSYC</sequence>